<keyword evidence="5" id="KW-1185">Reference proteome</keyword>
<feature type="compositionally biased region" description="Polar residues" evidence="3">
    <location>
        <begin position="55"/>
        <end position="70"/>
    </location>
</feature>
<dbReference type="EMBL" id="QNUK01000026">
    <property type="protein sequence ID" value="KAF5906994.1"/>
    <property type="molecule type" value="Genomic_DNA"/>
</dbReference>
<evidence type="ECO:0000256" key="1">
    <source>
        <dbReference type="ARBA" id="ARBA00023054"/>
    </source>
</evidence>
<organism evidence="4 5">
    <name type="scientific">Clarias magur</name>
    <name type="common">Asian catfish</name>
    <name type="synonym">Macropteronotus magur</name>
    <dbReference type="NCBI Taxonomy" id="1594786"/>
    <lineage>
        <taxon>Eukaryota</taxon>
        <taxon>Metazoa</taxon>
        <taxon>Chordata</taxon>
        <taxon>Craniata</taxon>
        <taxon>Vertebrata</taxon>
        <taxon>Euteleostomi</taxon>
        <taxon>Actinopterygii</taxon>
        <taxon>Neopterygii</taxon>
        <taxon>Teleostei</taxon>
        <taxon>Ostariophysi</taxon>
        <taxon>Siluriformes</taxon>
        <taxon>Clariidae</taxon>
        <taxon>Clarias</taxon>
    </lineage>
</organism>
<dbReference type="Proteomes" id="UP000727407">
    <property type="component" value="Unassembled WGS sequence"/>
</dbReference>
<dbReference type="GO" id="GO:0055107">
    <property type="term" value="P:Golgi to secretory granule transport"/>
    <property type="evidence" value="ECO:0007669"/>
    <property type="project" value="TreeGrafter"/>
</dbReference>
<feature type="region of interest" description="Disordered" evidence="3">
    <location>
        <begin position="20"/>
        <end position="86"/>
    </location>
</feature>
<evidence type="ECO:0000313" key="5">
    <source>
        <dbReference type="Proteomes" id="UP000727407"/>
    </source>
</evidence>
<dbReference type="OrthoDB" id="9451547at2759"/>
<dbReference type="PANTHER" id="PTHR32123:SF10">
    <property type="entry name" value="BICD FAMILY-LIKE CARGO ADAPTER 1-RELATED"/>
    <property type="match status" value="1"/>
</dbReference>
<feature type="coiled-coil region" evidence="2">
    <location>
        <begin position="246"/>
        <end position="280"/>
    </location>
</feature>
<dbReference type="AlphaFoldDB" id="A0A8J4U826"/>
<proteinExistence type="predicted"/>
<gene>
    <name evidence="4" type="ORF">DAT39_003276</name>
</gene>
<dbReference type="PANTHER" id="PTHR32123">
    <property type="entry name" value="BICD FAMILY-LIKE CARGO ADAPTER"/>
    <property type="match status" value="1"/>
</dbReference>
<dbReference type="GO" id="GO:0047496">
    <property type="term" value="P:vesicle transport along microtubule"/>
    <property type="evidence" value="ECO:0007669"/>
    <property type="project" value="TreeGrafter"/>
</dbReference>
<evidence type="ECO:0000313" key="4">
    <source>
        <dbReference type="EMBL" id="KAF5906994.1"/>
    </source>
</evidence>
<evidence type="ECO:0000256" key="3">
    <source>
        <dbReference type="SAM" id="MobiDB-lite"/>
    </source>
</evidence>
<sequence>MESFKPYYSTQLTEVPAAFRDPIKSTHPVGNMHETSRDDLEGGPVSAIQDEASIPGTNTELLRSAPSTLNESDEQLEDIKDSDNSNVMEQTNGIEQLSLESKDQSLSKPIRAYLDESLPDLLRSGSPLRRRVSSPMSDTLKQMRRDVELSRRRSIRLKAQVDKLQEQSQDGLVWSQDRERVTEEIQSIVKLLIPLTDSETPADLPSEGNSLDNALTQLKTVARTLALNHTSQGTAKSGTTDDVGVLQQALRDRDDALAKKKAMETELLKCKTELMSLNNQLLEAVQRRLEMAVELEAWK</sequence>
<keyword evidence="1 2" id="KW-0175">Coiled coil</keyword>
<feature type="non-terminal residue" evidence="4">
    <location>
        <position position="299"/>
    </location>
</feature>
<dbReference type="InterPro" id="IPR051149">
    <property type="entry name" value="Spindly/BICDR_Dynein_Adapter"/>
</dbReference>
<comment type="caution">
    <text evidence="4">The sequence shown here is derived from an EMBL/GenBank/DDBJ whole genome shotgun (WGS) entry which is preliminary data.</text>
</comment>
<protein>
    <submittedName>
        <fullName evidence="4">Bicaudal D-related protein 1-like</fullName>
    </submittedName>
</protein>
<accession>A0A8J4U826</accession>
<evidence type="ECO:0000256" key="2">
    <source>
        <dbReference type="SAM" id="Coils"/>
    </source>
</evidence>
<reference evidence="4" key="1">
    <citation type="submission" date="2020-07" db="EMBL/GenBank/DDBJ databases">
        <title>Clarias magur genome sequencing, assembly and annotation.</title>
        <authorList>
            <person name="Kushwaha B."/>
            <person name="Kumar R."/>
            <person name="Das P."/>
            <person name="Joshi C.G."/>
            <person name="Kumar D."/>
            <person name="Nagpure N.S."/>
            <person name="Pandey M."/>
            <person name="Agarwal S."/>
            <person name="Srivastava S."/>
            <person name="Singh M."/>
            <person name="Sahoo L."/>
            <person name="Jayasankar P."/>
            <person name="Meher P.K."/>
            <person name="Koringa P.G."/>
            <person name="Iquebal M.A."/>
            <person name="Das S.P."/>
            <person name="Bit A."/>
            <person name="Patnaik S."/>
            <person name="Patel N."/>
            <person name="Shah T.M."/>
            <person name="Hinsu A."/>
            <person name="Jena J.K."/>
        </authorList>
    </citation>
    <scope>NUCLEOTIDE SEQUENCE</scope>
    <source>
        <strain evidence="4">CIFAMagur01</strain>
        <tissue evidence="4">Testis</tissue>
    </source>
</reference>
<name>A0A8J4U826_CLAMG</name>